<evidence type="ECO:0000313" key="3">
    <source>
        <dbReference type="Proteomes" id="UP001215280"/>
    </source>
</evidence>
<dbReference type="InterPro" id="IPR011009">
    <property type="entry name" value="Kinase-like_dom_sf"/>
</dbReference>
<dbReference type="InterPro" id="IPR001245">
    <property type="entry name" value="Ser-Thr/Tyr_kinase_cat_dom"/>
</dbReference>
<dbReference type="PANTHER" id="PTHR44329">
    <property type="entry name" value="SERINE/THREONINE-PROTEIN KINASE TNNI3K-RELATED"/>
    <property type="match status" value="1"/>
</dbReference>
<accession>A0AAD7K6N2</accession>
<dbReference type="Proteomes" id="UP001215280">
    <property type="component" value="Unassembled WGS sequence"/>
</dbReference>
<dbReference type="EMBL" id="JARJLG010000007">
    <property type="protein sequence ID" value="KAJ7779464.1"/>
    <property type="molecule type" value="Genomic_DNA"/>
</dbReference>
<keyword evidence="2" id="KW-0418">Kinase</keyword>
<dbReference type="PROSITE" id="PS50011">
    <property type="entry name" value="PROTEIN_KINASE_DOM"/>
    <property type="match status" value="1"/>
</dbReference>
<gene>
    <name evidence="2" type="ORF">DFH07DRAFT_730228</name>
</gene>
<comment type="caution">
    <text evidence="2">The sequence shown here is derived from an EMBL/GenBank/DDBJ whole genome shotgun (WGS) entry which is preliminary data.</text>
</comment>
<feature type="domain" description="Protein kinase" evidence="1">
    <location>
        <begin position="34"/>
        <end position="297"/>
    </location>
</feature>
<dbReference type="InterPro" id="IPR051681">
    <property type="entry name" value="Ser/Thr_Kinases-Pseudokinases"/>
</dbReference>
<dbReference type="SUPFAM" id="SSF56112">
    <property type="entry name" value="Protein kinase-like (PK-like)"/>
    <property type="match status" value="1"/>
</dbReference>
<dbReference type="GO" id="GO:0004674">
    <property type="term" value="F:protein serine/threonine kinase activity"/>
    <property type="evidence" value="ECO:0007669"/>
    <property type="project" value="TreeGrafter"/>
</dbReference>
<dbReference type="Gene3D" id="1.10.510.10">
    <property type="entry name" value="Transferase(Phosphotransferase) domain 1"/>
    <property type="match status" value="1"/>
</dbReference>
<reference evidence="2" key="1">
    <citation type="submission" date="2023-03" db="EMBL/GenBank/DDBJ databases">
        <title>Massive genome expansion in bonnet fungi (Mycena s.s.) driven by repeated elements and novel gene families across ecological guilds.</title>
        <authorList>
            <consortium name="Lawrence Berkeley National Laboratory"/>
            <person name="Harder C.B."/>
            <person name="Miyauchi S."/>
            <person name="Viragh M."/>
            <person name="Kuo A."/>
            <person name="Thoen E."/>
            <person name="Andreopoulos B."/>
            <person name="Lu D."/>
            <person name="Skrede I."/>
            <person name="Drula E."/>
            <person name="Henrissat B."/>
            <person name="Morin E."/>
            <person name="Kohler A."/>
            <person name="Barry K."/>
            <person name="LaButti K."/>
            <person name="Morin E."/>
            <person name="Salamov A."/>
            <person name="Lipzen A."/>
            <person name="Mereny Z."/>
            <person name="Hegedus B."/>
            <person name="Baldrian P."/>
            <person name="Stursova M."/>
            <person name="Weitz H."/>
            <person name="Taylor A."/>
            <person name="Grigoriev I.V."/>
            <person name="Nagy L.G."/>
            <person name="Martin F."/>
            <person name="Kauserud H."/>
        </authorList>
    </citation>
    <scope>NUCLEOTIDE SEQUENCE</scope>
    <source>
        <strain evidence="2">CBHHK188m</strain>
    </source>
</reference>
<proteinExistence type="predicted"/>
<keyword evidence="3" id="KW-1185">Reference proteome</keyword>
<evidence type="ECO:0000313" key="2">
    <source>
        <dbReference type="EMBL" id="KAJ7779464.1"/>
    </source>
</evidence>
<dbReference type="GO" id="GO:0005524">
    <property type="term" value="F:ATP binding"/>
    <property type="evidence" value="ECO:0007669"/>
    <property type="project" value="InterPro"/>
</dbReference>
<dbReference type="Pfam" id="PF07714">
    <property type="entry name" value="PK_Tyr_Ser-Thr"/>
    <property type="match status" value="1"/>
</dbReference>
<protein>
    <submittedName>
        <fullName evidence="2">Kinase-like domain-containing protein</fullName>
    </submittedName>
</protein>
<dbReference type="PROSITE" id="PS00109">
    <property type="entry name" value="PROTEIN_KINASE_TYR"/>
    <property type="match status" value="1"/>
</dbReference>
<sequence>MSQADAWRTHHLILKLSQSSNILPSPLFIGNISECDRFFRRSGGYGEIYRASYQERAVALKRLSTPITADLDVQRRARIRFCQEALTWRRLQHKFIVPLLGIDRDTFPPYLVMVSPWMEHGTVLDYIKTNGTDCVERLLFEVAQGLAHLHSMNIVHGDLRGANILINDDLHACLTDFGLSGFSDTTETGTASTSNRAGSLRWMAPELIDPPRFGRKHFLRTTASDAYAFACVCIELYTGSPPFLGLCEGSVLLQVIAGHRPSRPDDLDSDALWNRMAALWAEDPEARPSITSIAEFMRDLCGAPKEHIEESTIDSLHIMDPFRNLDVISEAGFSTSSYASTNSDFWRRNFPRRFFVLKCPNEVRFVRLKLNTKLISV</sequence>
<evidence type="ECO:0000259" key="1">
    <source>
        <dbReference type="PROSITE" id="PS50011"/>
    </source>
</evidence>
<keyword evidence="2" id="KW-0808">Transferase</keyword>
<dbReference type="InterPro" id="IPR000719">
    <property type="entry name" value="Prot_kinase_dom"/>
</dbReference>
<organism evidence="2 3">
    <name type="scientific">Mycena maculata</name>
    <dbReference type="NCBI Taxonomy" id="230809"/>
    <lineage>
        <taxon>Eukaryota</taxon>
        <taxon>Fungi</taxon>
        <taxon>Dikarya</taxon>
        <taxon>Basidiomycota</taxon>
        <taxon>Agaricomycotina</taxon>
        <taxon>Agaricomycetes</taxon>
        <taxon>Agaricomycetidae</taxon>
        <taxon>Agaricales</taxon>
        <taxon>Marasmiineae</taxon>
        <taxon>Mycenaceae</taxon>
        <taxon>Mycena</taxon>
    </lineage>
</organism>
<dbReference type="AlphaFoldDB" id="A0AAD7K6N2"/>
<dbReference type="InterPro" id="IPR008266">
    <property type="entry name" value="Tyr_kinase_AS"/>
</dbReference>
<name>A0AAD7K6N2_9AGAR</name>